<dbReference type="Proteomes" id="UP001528673">
    <property type="component" value="Unassembled WGS sequence"/>
</dbReference>
<keyword evidence="1" id="KW-0328">Glycosyltransferase</keyword>
<dbReference type="Gene3D" id="1.50.10.10">
    <property type="match status" value="1"/>
</dbReference>
<dbReference type="EMBL" id="JAQSIP010000003">
    <property type="protein sequence ID" value="MDD0838772.1"/>
    <property type="molecule type" value="Genomic_DNA"/>
</dbReference>
<gene>
    <name evidence="8" type="ORF">PSQ40_09345</name>
</gene>
<feature type="transmembrane region" description="Helical" evidence="4">
    <location>
        <begin position="888"/>
        <end position="909"/>
    </location>
</feature>
<name>A0ABT5MY75_9BURK</name>
<dbReference type="SUPFAM" id="SSF48208">
    <property type="entry name" value="Six-hairpin glycosidases"/>
    <property type="match status" value="1"/>
</dbReference>
<keyword evidence="2" id="KW-0808">Transferase</keyword>
<feature type="domain" description="Glycoamylase-like" evidence="6">
    <location>
        <begin position="1405"/>
        <end position="1603"/>
    </location>
</feature>
<dbReference type="CDD" id="cd11756">
    <property type="entry name" value="GH94N_ChvB_NdvB_1_like"/>
    <property type="match status" value="1"/>
</dbReference>
<evidence type="ECO:0000256" key="1">
    <source>
        <dbReference type="ARBA" id="ARBA00022676"/>
    </source>
</evidence>
<dbReference type="InterPro" id="IPR037018">
    <property type="entry name" value="GH65_N"/>
</dbReference>
<feature type="domain" description="Glycosyl hydrolase 94 supersandwich" evidence="5">
    <location>
        <begin position="1651"/>
        <end position="1930"/>
    </location>
</feature>
<evidence type="ECO:0000256" key="2">
    <source>
        <dbReference type="ARBA" id="ARBA00022679"/>
    </source>
</evidence>
<accession>A0ABT5MY75</accession>
<dbReference type="InterPro" id="IPR012341">
    <property type="entry name" value="6hp_glycosidase-like_sf"/>
</dbReference>
<evidence type="ECO:0000313" key="8">
    <source>
        <dbReference type="EMBL" id="MDD0838772.1"/>
    </source>
</evidence>
<feature type="region of interest" description="Disordered" evidence="3">
    <location>
        <begin position="382"/>
        <end position="420"/>
    </location>
</feature>
<protein>
    <submittedName>
        <fullName evidence="8">Glucoamylase family protein</fullName>
    </submittedName>
</protein>
<keyword evidence="9" id="KW-1185">Reference proteome</keyword>
<feature type="transmembrane region" description="Helical" evidence="4">
    <location>
        <begin position="1016"/>
        <end position="1035"/>
    </location>
</feature>
<dbReference type="SUPFAM" id="SSF74650">
    <property type="entry name" value="Galactose mutarotase-like"/>
    <property type="match status" value="2"/>
</dbReference>
<dbReference type="InterPro" id="IPR010383">
    <property type="entry name" value="Glyco_hydrolase_94_b-supersand"/>
</dbReference>
<dbReference type="CDD" id="cd11753">
    <property type="entry name" value="GH94N_ChvB_NdvB_2_like"/>
    <property type="match status" value="1"/>
</dbReference>
<feature type="compositionally biased region" description="Pro residues" evidence="3">
    <location>
        <begin position="385"/>
        <end position="417"/>
    </location>
</feature>
<keyword evidence="4" id="KW-0472">Membrane</keyword>
<feature type="transmembrane region" description="Helical" evidence="4">
    <location>
        <begin position="865"/>
        <end position="882"/>
    </location>
</feature>
<evidence type="ECO:0000259" key="7">
    <source>
        <dbReference type="Pfam" id="PF17167"/>
    </source>
</evidence>
<organism evidence="8 9">
    <name type="scientific">Curvibacter cyanobacteriorum</name>
    <dbReference type="NCBI Taxonomy" id="3026422"/>
    <lineage>
        <taxon>Bacteria</taxon>
        <taxon>Pseudomonadati</taxon>
        <taxon>Pseudomonadota</taxon>
        <taxon>Betaproteobacteria</taxon>
        <taxon>Burkholderiales</taxon>
        <taxon>Comamonadaceae</taxon>
        <taxon>Curvibacter</taxon>
    </lineage>
</organism>
<feature type="domain" description="Glycosyl hydrolase 94 supersandwich" evidence="5">
    <location>
        <begin position="2160"/>
        <end position="2423"/>
    </location>
</feature>
<dbReference type="InterPro" id="IPR052047">
    <property type="entry name" value="GH94_Enzymes"/>
</dbReference>
<dbReference type="InterPro" id="IPR008928">
    <property type="entry name" value="6-hairpin_glycosidase_sf"/>
</dbReference>
<dbReference type="InterPro" id="IPR033432">
    <property type="entry name" value="GH94_catalytic"/>
</dbReference>
<keyword evidence="4" id="KW-1133">Transmembrane helix</keyword>
<dbReference type="RefSeq" id="WP_273951088.1">
    <property type="nucleotide sequence ID" value="NZ_JAQSIP010000003.1"/>
</dbReference>
<evidence type="ECO:0000259" key="5">
    <source>
        <dbReference type="Pfam" id="PF06165"/>
    </source>
</evidence>
<comment type="caution">
    <text evidence="8">The sequence shown here is derived from an EMBL/GenBank/DDBJ whole genome shotgun (WGS) entry which is preliminary data.</text>
</comment>
<dbReference type="PANTHER" id="PTHR37469">
    <property type="entry name" value="CELLOBIONIC ACID PHOSPHORYLASE-RELATED"/>
    <property type="match status" value="1"/>
</dbReference>
<feature type="transmembrane region" description="Helical" evidence="4">
    <location>
        <begin position="485"/>
        <end position="514"/>
    </location>
</feature>
<keyword evidence="4" id="KW-0812">Transmembrane</keyword>
<sequence length="2766" mass="303239">MIPEPSLLVSLRTRLWGRWAARRRAFAAARAQAAFEPPLQAELFNGEQMQRHGHTLALRHQAILKAGPDRLLARLTDNEAVLRDTYAALRHSATAHRPVVPAGEWLLDNFYLIEDQIRTARLHFSKGYSRALPLLADGPSTGFPRVYDIALEAISHGDGRMDLDSLHRLIQAYQGVDLLRLGELWAIPIMLRLAMIENLRRVGARIAQGMAERNQASVWADQMSLVAQADPKGLILVVADMARSDPPLAHAFVAELVRRLRGQGASLAMPLSWIEQRLAETGQSTEQVVQAETQRQAASQLSISNSIASLRALDATDWREFVEASSAVEHTLRDDPEGVYGRMDFATRDHYRHAVERLARRAGCAEIDIARHAVLLARQAHRPTHPPANPPADPPADPPAHPPAHPPSPPAAAPSPGPRAADPRLAHVGHYLIGQGQAALQAPRHGWSRLRRGLTRRPLTLYLGAVCGLTAFMVLHMRVGLPLSGLAWGVFSSLLLTLGCSQLALSIVNWGLMLCTQPQRLPRMAAPQGLPATARTLVVPALLSTPESADRLVEALELRFLGNQDPELFFGLLTDFDDAPAAVQPGDAAALARLARGLEALNLRHGSATHQPFCGLHRPRLWNPSEGCWMAFERKRGKLAALNHWLLSGDATPFQWVLGDPLVLRQVRYVITLDSDTQLPRDSAQRLICTLAHPLNQAVYDPVAQRVTQGYAILQPRMAATLPSTNRSRYARLFGGDQGVDPYTGAASDLYQDLFREGSYIGKGIYDLAVFEQALHGRFPDNRILSHDLLEGCYARAGLVSDVILYEDTPALYASDVKRRQRWVRGDWQIAAWLLPRVPLAAGRQGGNPLTGLSQWKLLDNLRRSLVAPALLSLLWLGWLVFPPAWGWTLGVLGILFFPALAAAAVQALRKPAESLPTQHVRLIAVGLGRKLLQALFTLACLPHEAWYSLSAVLQTGWRLGVSRRHLLVWQASEAQAPVPRHPRWAALAQHGLLWPCSALAVAGLALCWSRPQAGWWMVAPLWLLWALAPLWEAWLRRPPTADLAPLSSAQRLYLGRLARRTWHFFETFVTREHHGLPPDNVQTQPLAVVAHRTSPTNIGLSLLANLAAYDLGYLGQSALLARTRQTLDTLEALPRFQGHFYNWYDTLSLAPLPPLYVSAVDSGNLAGHLLTLRAGLLGLPADPVLSDRTLAGLNDTLGVLLDQAGELSTSPLGPSLQALQTQVNVALEAEALLPRGLWLWLGRLVLSAQSLALQAEAAAAAQAHPEPAPAGGEVAHWARVLAEQAGALQAELSHSLPWVAWPTASVPPGLQRMPSGVQLAAWAEAGPTAPASTTATVDLGMAAWVLQARQRARDRQQDGLALAGRLQALADMPWGFLNHPARHLLAIGYNVDQRRLDDSCYDLLASEARLATFIAVAQGRLPQDNWFALGRLLTSAGGDPILLSWSGSMFEYLMPLLVMPQYASTLLAQTCQSAVQRQIDYGHLRGVPWGISESGYNAVDAALNYQYRAFGVPGTGLKRGLGEDLVVAPYASALALVVLPVPACQNLQRLEAEGLGARYGLYEAVDYTASRLPRGKRRVIVSSFMAHHQGMTLLALDQVLLDQPMQRRFLADPVLLAAVLLLHERIPNPTRLQHEKAGPLELRALSVGPEMPLRIITRPETHAPEVQLLSNGRYHVMLTHAGAGSSRWKDLAVTRWREDATRDAWGQFCYLRDVASQQFWSVGHLPTRRESSAYQALFSEGRAEFRRSDQGYETHAEMAVSPEDDIELRRLHITNTARVRRVLEVTTYAEVVLAPAGADTQHPAFSKLFVQTEVLADQQAILCQRRPRTDSEPVVFLLHLMAVHGGSHAEVSFETDRSRFIGRTRDLAAPVAMTDTVRLSGTQGAVLDPIVAIRLRITLEPQQCVTLDLVTGIAERREQALALIDKYRDKHLADRVFDLAWTHNWVTLQQINVTETEAQLYGRLAGPVLYAQATLRAPATVLQRNRRGQSGLWSYAISGDLPMVLVRIADVAHIELVRQVVQAHAYWRLKGLSVDLVIWNEDHAGYRQQLQEQILGLIASGVEANLAEKPGGIFVRLAEQIPLEDRLLFLSVARVVLSDDNGTLSHQVLQPAYQDLRKAPGSRLLARSPALARPLASSVVLPTGLLFDNGLGGFAPDGREYVIRLGPTQVTPAPWVNVLANAHFGTVLSESGSAYTWFQNAHEFRLSPWGNDPVSDTGGEALYLRDEDSGAYWSPTPLPCSGPGPTVVRHGFGCTTFEHEAQGIHSLLSVHVDVVHAVKYSVLTLRNRSAQHRRLSATGYVEWVLGDLPAKTGQHGVTVHDATTGTLWAHNAYSGDFQHLAAFFDAGDASTQDGVSFTGDRCEFLGRLGSWRRPAAMEQVRLSMRVGAGLDPCAALRVPLALAPGESRQLVFRLGAVDHQAPWPEAAARPAPWPRSLAEVQASRAAVEAHWSGTLGRLQVQTPDAALNLLINGWLGYQTLACRLWARSGFYQSGGAFGFRDQLQDSMALVSTAPGLARAQLLLAAAHQFQEGDVQHWWHPPGGRGVRTRCSDDFLWLPQAVCRYVAVTGDQAVLDEVLPFLAGRAVNAEDEAYYDLPQPSGESGTLYEHCCRALRRGWRLGERGLPLMGTGDWNDGMNLVGVGGRGESVWLAFFLLDTLNRFARLAGARGDEVWRVQCLTQAHALARHAELSGWDGAWYRRAYFDDGTPLGSASQAECQIDSIAQSWAVLSGAGEPARARQAMQSVADRLFNAEFGYVALLAPPV</sequence>
<dbReference type="Pfam" id="PF10091">
    <property type="entry name" value="Glycoamylase"/>
    <property type="match status" value="1"/>
</dbReference>
<dbReference type="PANTHER" id="PTHR37469:SF2">
    <property type="entry name" value="CELLOBIONIC ACID PHOSPHORYLASE"/>
    <property type="match status" value="1"/>
</dbReference>
<dbReference type="InterPro" id="IPR019282">
    <property type="entry name" value="Glycoamylase-like_cons_dom"/>
</dbReference>
<dbReference type="SMART" id="SM01068">
    <property type="entry name" value="CBM_X"/>
    <property type="match status" value="2"/>
</dbReference>
<dbReference type="InterPro" id="IPR037824">
    <property type="entry name" value="GH94N_2_NdvB"/>
</dbReference>
<dbReference type="Pfam" id="PF06165">
    <property type="entry name" value="GH94_b-supersand"/>
    <property type="match status" value="2"/>
</dbReference>
<evidence type="ECO:0000256" key="3">
    <source>
        <dbReference type="SAM" id="MobiDB-lite"/>
    </source>
</evidence>
<proteinExistence type="predicted"/>
<evidence type="ECO:0000313" key="9">
    <source>
        <dbReference type="Proteomes" id="UP001528673"/>
    </source>
</evidence>
<dbReference type="Pfam" id="PF17167">
    <property type="entry name" value="Glyco_hydro_94"/>
    <property type="match status" value="1"/>
</dbReference>
<evidence type="ECO:0000259" key="6">
    <source>
        <dbReference type="Pfam" id="PF10091"/>
    </source>
</evidence>
<reference evidence="8 9" key="1">
    <citation type="submission" date="2023-02" db="EMBL/GenBank/DDBJ databases">
        <title>Bacterial whole genomic sequence of Curvibacter sp. HBC61.</title>
        <authorList>
            <person name="Le V."/>
            <person name="Ko S.-R."/>
            <person name="Ahn C.-Y."/>
            <person name="Oh H.-M."/>
        </authorList>
    </citation>
    <scope>NUCLEOTIDE SEQUENCE [LARGE SCALE GENOMIC DNA]</scope>
    <source>
        <strain evidence="8 9">HBC61</strain>
    </source>
</reference>
<dbReference type="InterPro" id="IPR037820">
    <property type="entry name" value="GH94N_NdvB"/>
</dbReference>
<dbReference type="Gene3D" id="2.70.98.40">
    <property type="entry name" value="Glycoside hydrolase, family 65, N-terminal domain"/>
    <property type="match status" value="2"/>
</dbReference>
<dbReference type="InterPro" id="IPR011013">
    <property type="entry name" value="Gal_mutarotase_sf_dom"/>
</dbReference>
<feature type="transmembrane region" description="Helical" evidence="4">
    <location>
        <begin position="459"/>
        <end position="479"/>
    </location>
</feature>
<feature type="transmembrane region" description="Helical" evidence="4">
    <location>
        <begin position="988"/>
        <end position="1009"/>
    </location>
</feature>
<feature type="domain" description="Glycosyl hydrolase 94 catalytic" evidence="7">
    <location>
        <begin position="2451"/>
        <end position="2765"/>
    </location>
</feature>
<evidence type="ECO:0000256" key="4">
    <source>
        <dbReference type="SAM" id="Phobius"/>
    </source>
</evidence>
<dbReference type="Gene3D" id="1.50.10.140">
    <property type="match status" value="2"/>
</dbReference>